<gene>
    <name evidence="1" type="ORF">VFPPC_16278</name>
</gene>
<dbReference type="RefSeq" id="XP_018142229.1">
    <property type="nucleotide sequence ID" value="XM_018294031.1"/>
</dbReference>
<dbReference type="KEGG" id="pchm:VFPPC_16278"/>
<evidence type="ECO:0000313" key="2">
    <source>
        <dbReference type="Proteomes" id="UP000078397"/>
    </source>
</evidence>
<keyword evidence="2" id="KW-1185">Reference proteome</keyword>
<dbReference type="GeneID" id="28858025"/>
<reference evidence="1 2" key="1">
    <citation type="journal article" date="2016" name="PLoS Pathog.">
        <title>Biosynthesis of antibiotic leucinostatins in bio-control fungus Purpureocillium lilacinum and their inhibition on phytophthora revealed by genome mining.</title>
        <authorList>
            <person name="Wang G."/>
            <person name="Liu Z."/>
            <person name="Lin R."/>
            <person name="Li E."/>
            <person name="Mao Z."/>
            <person name="Ling J."/>
            <person name="Yang Y."/>
            <person name="Yin W.B."/>
            <person name="Xie B."/>
        </authorList>
    </citation>
    <scope>NUCLEOTIDE SEQUENCE [LARGE SCALE GENOMIC DNA]</scope>
    <source>
        <strain evidence="1">170</strain>
    </source>
</reference>
<dbReference type="EMBL" id="LSBJ02000005">
    <property type="protein sequence ID" value="OAQ64915.1"/>
    <property type="molecule type" value="Genomic_DNA"/>
</dbReference>
<proteinExistence type="predicted"/>
<organism evidence="1 2">
    <name type="scientific">Pochonia chlamydosporia 170</name>
    <dbReference type="NCBI Taxonomy" id="1380566"/>
    <lineage>
        <taxon>Eukaryota</taxon>
        <taxon>Fungi</taxon>
        <taxon>Dikarya</taxon>
        <taxon>Ascomycota</taxon>
        <taxon>Pezizomycotina</taxon>
        <taxon>Sordariomycetes</taxon>
        <taxon>Hypocreomycetidae</taxon>
        <taxon>Hypocreales</taxon>
        <taxon>Clavicipitaceae</taxon>
        <taxon>Pochonia</taxon>
    </lineage>
</organism>
<comment type="caution">
    <text evidence="1">The sequence shown here is derived from an EMBL/GenBank/DDBJ whole genome shotgun (WGS) entry which is preliminary data.</text>
</comment>
<sequence length="299" mass="33427">MLLEYLPAGICQQAAENRSGAQQAISMNNTVSHVASISTGDSDTGPGNTVTLGPQLSGCIGWSRISNRSVSLKVDKVTGCWGRRAIRPPHHDCLLKRQVKKCKWPQHHPSEPFKLPTTTVPLIPGLESAEEQIQHQKTCSASPSKAPLKPWHLRFTCRLGQILNGLLELKLRSKTADYTVKATLTLTRVLFTVAMPSRPQSQTGNIRSSRLTRLLEIEPHVLIVTPSYWRDSTHFRARKRRGLKRQSRHVRLRWMLVDYVVVVVVVVGICSRPANPFLVQDACDGRGWLTEVVARTRTP</sequence>
<protein>
    <submittedName>
        <fullName evidence="1">Uncharacterized protein</fullName>
    </submittedName>
</protein>
<dbReference type="AlphaFoldDB" id="A0A179FH28"/>
<accession>A0A179FH28</accession>
<name>A0A179FH28_METCM</name>
<dbReference type="Proteomes" id="UP000078397">
    <property type="component" value="Unassembled WGS sequence"/>
</dbReference>
<evidence type="ECO:0000313" key="1">
    <source>
        <dbReference type="EMBL" id="OAQ64915.1"/>
    </source>
</evidence>